<reference evidence="1" key="1">
    <citation type="submission" date="2020-05" db="EMBL/GenBank/DDBJ databases">
        <title>Large-scale comparative analyses of tick genomes elucidate their genetic diversity and vector capacities.</title>
        <authorList>
            <person name="Jia N."/>
            <person name="Wang J."/>
            <person name="Shi W."/>
            <person name="Du L."/>
            <person name="Sun Y."/>
            <person name="Zhan W."/>
            <person name="Jiang J."/>
            <person name="Wang Q."/>
            <person name="Zhang B."/>
            <person name="Ji P."/>
            <person name="Sakyi L.B."/>
            <person name="Cui X."/>
            <person name="Yuan T."/>
            <person name="Jiang B."/>
            <person name="Yang W."/>
            <person name="Lam T.T.-Y."/>
            <person name="Chang Q."/>
            <person name="Ding S."/>
            <person name="Wang X."/>
            <person name="Zhu J."/>
            <person name="Ruan X."/>
            <person name="Zhao L."/>
            <person name="Wei J."/>
            <person name="Que T."/>
            <person name="Du C."/>
            <person name="Cheng J."/>
            <person name="Dai P."/>
            <person name="Han X."/>
            <person name="Huang E."/>
            <person name="Gao Y."/>
            <person name="Liu J."/>
            <person name="Shao H."/>
            <person name="Ye R."/>
            <person name="Li L."/>
            <person name="Wei W."/>
            <person name="Wang X."/>
            <person name="Wang C."/>
            <person name="Yang T."/>
            <person name="Huo Q."/>
            <person name="Li W."/>
            <person name="Guo W."/>
            <person name="Chen H."/>
            <person name="Zhou L."/>
            <person name="Ni X."/>
            <person name="Tian J."/>
            <person name="Zhou Y."/>
            <person name="Sheng Y."/>
            <person name="Liu T."/>
            <person name="Pan Y."/>
            <person name="Xia L."/>
            <person name="Li J."/>
            <person name="Zhao F."/>
            <person name="Cao W."/>
        </authorList>
    </citation>
    <scope>NUCLEOTIDE SEQUENCE</scope>
    <source>
        <strain evidence="1">Hyas-2018</strain>
    </source>
</reference>
<keyword evidence="2" id="KW-1185">Reference proteome</keyword>
<dbReference type="Proteomes" id="UP000821845">
    <property type="component" value="Chromosome 5"/>
</dbReference>
<name>A0ACB7S5Y7_HYAAI</name>
<protein>
    <submittedName>
        <fullName evidence="1">Uncharacterized protein</fullName>
    </submittedName>
</protein>
<comment type="caution">
    <text evidence="1">The sequence shown here is derived from an EMBL/GenBank/DDBJ whole genome shotgun (WGS) entry which is preliminary data.</text>
</comment>
<evidence type="ECO:0000313" key="2">
    <source>
        <dbReference type="Proteomes" id="UP000821845"/>
    </source>
</evidence>
<organism evidence="1 2">
    <name type="scientific">Hyalomma asiaticum</name>
    <name type="common">Tick</name>
    <dbReference type="NCBI Taxonomy" id="266040"/>
    <lineage>
        <taxon>Eukaryota</taxon>
        <taxon>Metazoa</taxon>
        <taxon>Ecdysozoa</taxon>
        <taxon>Arthropoda</taxon>
        <taxon>Chelicerata</taxon>
        <taxon>Arachnida</taxon>
        <taxon>Acari</taxon>
        <taxon>Parasitiformes</taxon>
        <taxon>Ixodida</taxon>
        <taxon>Ixodoidea</taxon>
        <taxon>Ixodidae</taxon>
        <taxon>Hyalomminae</taxon>
        <taxon>Hyalomma</taxon>
    </lineage>
</organism>
<sequence length="119" mass="13578">MSASDELRLPKLSSDNYHTWSIRARAALAQKGCWEAIDPGFSVGAMDERDKSIDNKALTFLFLVVEDNYLDDTGACTTARDAWTTLQDMHSKFGLLHILQLMRDFFNVKMKRDKSMQIT</sequence>
<accession>A0ACB7S5Y7</accession>
<dbReference type="EMBL" id="CM023485">
    <property type="protein sequence ID" value="KAH6930030.1"/>
    <property type="molecule type" value="Genomic_DNA"/>
</dbReference>
<proteinExistence type="predicted"/>
<evidence type="ECO:0000313" key="1">
    <source>
        <dbReference type="EMBL" id="KAH6930030.1"/>
    </source>
</evidence>
<gene>
    <name evidence="1" type="ORF">HPB50_008101</name>
</gene>